<dbReference type="InterPro" id="IPR008201">
    <property type="entry name" value="HepT-like"/>
</dbReference>
<dbReference type="InterPro" id="IPR051813">
    <property type="entry name" value="HepT_RNase_toxin"/>
</dbReference>
<dbReference type="RefSeq" id="WP_189348933.1">
    <property type="nucleotide sequence ID" value="NZ_BMXK01000003.1"/>
</dbReference>
<keyword evidence="7" id="KW-1185">Reference proteome</keyword>
<keyword evidence="5" id="KW-0378">Hydrolase</keyword>
<keyword evidence="4" id="KW-0547">Nucleotide-binding</keyword>
<dbReference type="EMBL" id="BMXK01000003">
    <property type="protein sequence ID" value="GHD03198.1"/>
    <property type="molecule type" value="Genomic_DNA"/>
</dbReference>
<reference evidence="7" key="1">
    <citation type="journal article" date="2019" name="Int. J. Syst. Evol. Microbiol.">
        <title>The Global Catalogue of Microorganisms (GCM) 10K type strain sequencing project: providing services to taxonomists for standard genome sequencing and annotation.</title>
        <authorList>
            <consortium name="The Broad Institute Genomics Platform"/>
            <consortium name="The Broad Institute Genome Sequencing Center for Infectious Disease"/>
            <person name="Wu L."/>
            <person name="Ma J."/>
        </authorList>
    </citation>
    <scope>NUCLEOTIDE SEQUENCE [LARGE SCALE GENOMIC DNA]</scope>
    <source>
        <strain evidence="7">KCTC 19466</strain>
    </source>
</reference>
<dbReference type="PANTHER" id="PTHR34139:SF1">
    <property type="entry name" value="RNASE MJ1380-RELATED"/>
    <property type="match status" value="1"/>
</dbReference>
<evidence type="ECO:0000256" key="5">
    <source>
        <dbReference type="ARBA" id="ARBA00022801"/>
    </source>
</evidence>
<keyword evidence="2" id="KW-1277">Toxin-antitoxin system</keyword>
<evidence type="ECO:0000313" key="6">
    <source>
        <dbReference type="EMBL" id="GHD03198.1"/>
    </source>
</evidence>
<comment type="caution">
    <text evidence="6">The sequence shown here is derived from an EMBL/GenBank/DDBJ whole genome shotgun (WGS) entry which is preliminary data.</text>
</comment>
<evidence type="ECO:0000256" key="1">
    <source>
        <dbReference type="ARBA" id="ARBA00022553"/>
    </source>
</evidence>
<proteinExistence type="predicted"/>
<evidence type="ECO:0000313" key="7">
    <source>
        <dbReference type="Proteomes" id="UP000642819"/>
    </source>
</evidence>
<evidence type="ECO:0000256" key="4">
    <source>
        <dbReference type="ARBA" id="ARBA00022741"/>
    </source>
</evidence>
<protein>
    <submittedName>
        <fullName evidence="6">DUF86 domain-containing protein</fullName>
    </submittedName>
</protein>
<name>A0ABQ3GFY1_9MICC</name>
<dbReference type="Pfam" id="PF01934">
    <property type="entry name" value="HepT-like"/>
    <property type="match status" value="1"/>
</dbReference>
<dbReference type="PANTHER" id="PTHR34139">
    <property type="entry name" value="UPF0331 PROTEIN MJ0127"/>
    <property type="match status" value="1"/>
</dbReference>
<gene>
    <name evidence="6" type="ORF">GCM10008096_09190</name>
</gene>
<sequence length="107" mass="12092">MTRDADERIDDILNAVERCRTYRPWLVSTDEVAHPMAYDAVLRNLAVIGEAARALPDHVRSDHPEIPWPAIIGLRNVVIHEYFRVDESVITAVIDENLLPLAAALRP</sequence>
<organism evidence="6 7">
    <name type="scientific">Zhihengliuella salsuginis</name>
    <dbReference type="NCBI Taxonomy" id="578222"/>
    <lineage>
        <taxon>Bacteria</taxon>
        <taxon>Bacillati</taxon>
        <taxon>Actinomycetota</taxon>
        <taxon>Actinomycetes</taxon>
        <taxon>Micrococcales</taxon>
        <taxon>Micrococcaceae</taxon>
        <taxon>Zhihengliuella</taxon>
    </lineage>
</organism>
<keyword evidence="3" id="KW-0540">Nuclease</keyword>
<accession>A0ABQ3GFY1</accession>
<evidence type="ECO:0000256" key="3">
    <source>
        <dbReference type="ARBA" id="ARBA00022722"/>
    </source>
</evidence>
<keyword evidence="1" id="KW-0597">Phosphoprotein</keyword>
<dbReference type="Proteomes" id="UP000642819">
    <property type="component" value="Unassembled WGS sequence"/>
</dbReference>
<evidence type="ECO:0000256" key="2">
    <source>
        <dbReference type="ARBA" id="ARBA00022649"/>
    </source>
</evidence>